<dbReference type="EMBL" id="QXFV01000423">
    <property type="protein sequence ID" value="KAE9037990.1"/>
    <property type="molecule type" value="Genomic_DNA"/>
</dbReference>
<dbReference type="Proteomes" id="UP000429607">
    <property type="component" value="Unassembled WGS sequence"/>
</dbReference>
<dbReference type="Proteomes" id="UP000434957">
    <property type="component" value="Unassembled WGS sequence"/>
</dbReference>
<dbReference type="EMBL" id="QXFT01000471">
    <property type="protein sequence ID" value="KAE9343028.1"/>
    <property type="molecule type" value="Genomic_DNA"/>
</dbReference>
<dbReference type="AlphaFoldDB" id="A0A6A3LEU6"/>
<sequence length="76" mass="8084">MWCTRFNSVVALACNLGIVLVCLPPNAARQFQPLDVAAFTSLKEKLHVLLDEFAAGGSDGGYSIDKATAVKRSCIA</sequence>
<reference evidence="5 7" key="1">
    <citation type="submission" date="2018-09" db="EMBL/GenBank/DDBJ databases">
        <title>Genomic investigation of the strawberry pathogen Phytophthora fragariae indicates pathogenicity is determined by transcriptional variation in three key races.</title>
        <authorList>
            <person name="Adams T.M."/>
            <person name="Armitage A.D."/>
            <person name="Sobczyk M.K."/>
            <person name="Bates H.J."/>
            <person name="Dunwell J.M."/>
            <person name="Nellist C.F."/>
            <person name="Harrison R.J."/>
        </authorList>
    </citation>
    <scope>NUCLEOTIDE SEQUENCE [LARGE SCALE GENOMIC DNA]</scope>
    <source>
        <strain evidence="3 5">SCRP249</strain>
        <strain evidence="2 7">SCRP324</strain>
        <strain evidence="4 6">SCRP333</strain>
    </source>
</reference>
<evidence type="ECO:0000313" key="7">
    <source>
        <dbReference type="Proteomes" id="UP000435112"/>
    </source>
</evidence>
<feature type="chain" id="PRO_5036164943" description="DDE-1 domain-containing protein" evidence="1">
    <location>
        <begin position="29"/>
        <end position="76"/>
    </location>
</feature>
<proteinExistence type="predicted"/>
<dbReference type="EMBL" id="QXFU01000868">
    <property type="protein sequence ID" value="KAE9017916.1"/>
    <property type="molecule type" value="Genomic_DNA"/>
</dbReference>
<dbReference type="Proteomes" id="UP000435112">
    <property type="component" value="Unassembled WGS sequence"/>
</dbReference>
<evidence type="ECO:0000313" key="3">
    <source>
        <dbReference type="EMBL" id="KAE9037990.1"/>
    </source>
</evidence>
<name>A0A6A3LEU6_9STRA</name>
<accession>A0A6A3LEU6</accession>
<feature type="signal peptide" evidence="1">
    <location>
        <begin position="1"/>
        <end position="28"/>
    </location>
</feature>
<evidence type="ECO:0008006" key="8">
    <source>
        <dbReference type="Google" id="ProtNLM"/>
    </source>
</evidence>
<organism evidence="2 7">
    <name type="scientific">Phytophthora rubi</name>
    <dbReference type="NCBI Taxonomy" id="129364"/>
    <lineage>
        <taxon>Eukaryota</taxon>
        <taxon>Sar</taxon>
        <taxon>Stramenopiles</taxon>
        <taxon>Oomycota</taxon>
        <taxon>Peronosporomycetes</taxon>
        <taxon>Peronosporales</taxon>
        <taxon>Peronosporaceae</taxon>
        <taxon>Phytophthora</taxon>
    </lineage>
</organism>
<gene>
    <name evidence="3" type="ORF">PR001_g8148</name>
    <name evidence="2" type="ORF">PR002_g13255</name>
    <name evidence="4" type="ORF">PR003_g9180</name>
</gene>
<evidence type="ECO:0000313" key="4">
    <source>
        <dbReference type="EMBL" id="KAE9343028.1"/>
    </source>
</evidence>
<evidence type="ECO:0000313" key="6">
    <source>
        <dbReference type="Proteomes" id="UP000434957"/>
    </source>
</evidence>
<keyword evidence="1" id="KW-0732">Signal</keyword>
<evidence type="ECO:0000313" key="5">
    <source>
        <dbReference type="Proteomes" id="UP000429607"/>
    </source>
</evidence>
<evidence type="ECO:0000256" key="1">
    <source>
        <dbReference type="SAM" id="SignalP"/>
    </source>
</evidence>
<comment type="caution">
    <text evidence="2">The sequence shown here is derived from an EMBL/GenBank/DDBJ whole genome shotgun (WGS) entry which is preliminary data.</text>
</comment>
<keyword evidence="6" id="KW-1185">Reference proteome</keyword>
<evidence type="ECO:0000313" key="2">
    <source>
        <dbReference type="EMBL" id="KAE9017916.1"/>
    </source>
</evidence>
<protein>
    <recommendedName>
        <fullName evidence="8">DDE-1 domain-containing protein</fullName>
    </recommendedName>
</protein>